<feature type="domain" description="Guanylate cyclase" evidence="8">
    <location>
        <begin position="243"/>
        <end position="370"/>
    </location>
</feature>
<evidence type="ECO:0000313" key="10">
    <source>
        <dbReference type="Proteomes" id="UP001214043"/>
    </source>
</evidence>
<reference evidence="9" key="1">
    <citation type="submission" date="2023-02" db="EMBL/GenBank/DDBJ databases">
        <title>Genome sequence of Hyphococcus flavus.</title>
        <authorList>
            <person name="Rong J.-C."/>
            <person name="Zhao Q."/>
            <person name="Yi M."/>
            <person name="Wu J.-Y."/>
        </authorList>
    </citation>
    <scope>NUCLEOTIDE SEQUENCE</scope>
    <source>
        <strain evidence="9">MCCC 1K03223</strain>
    </source>
</reference>
<feature type="transmembrane region" description="Helical" evidence="7">
    <location>
        <begin position="69"/>
        <end position="86"/>
    </location>
</feature>
<dbReference type="RefSeq" id="WP_274494449.1">
    <property type="nucleotide sequence ID" value="NZ_CP118166.1"/>
</dbReference>
<evidence type="ECO:0000256" key="6">
    <source>
        <dbReference type="ARBA" id="ARBA00023239"/>
    </source>
</evidence>
<dbReference type="GO" id="GO:0009190">
    <property type="term" value="P:cyclic nucleotide biosynthetic process"/>
    <property type="evidence" value="ECO:0007669"/>
    <property type="project" value="InterPro"/>
</dbReference>
<dbReference type="Proteomes" id="UP001214043">
    <property type="component" value="Chromosome"/>
</dbReference>
<keyword evidence="2 7" id="KW-0812">Transmembrane</keyword>
<dbReference type="EMBL" id="CP118166">
    <property type="protein sequence ID" value="WDI32522.1"/>
    <property type="molecule type" value="Genomic_DNA"/>
</dbReference>
<accession>A0AAE9ZGU9</accession>
<dbReference type="PROSITE" id="PS50125">
    <property type="entry name" value="GUANYLATE_CYCLASE_2"/>
    <property type="match status" value="1"/>
</dbReference>
<sequence length="424" mass="45398">MKSRQAAFRPWALGAIKLPQFLKTLVFAGVEGYSRRDKRFLAVANVTGYLGALSSLSFAITFAMVDFNALRAAVIGNIVSATGTILTPFTHRFGRSAAAIYLGVVFYSTLYFFVSVLGRESGIQLNYIAAAAITITILGVQRVHIAFPLMALGLILHLFVWFSFPTGSGAGAVDPSLMSAIYIQSATTIMIILAVATYYILQLSEAAQARSDALLLNIMPSAIAERLIDNPDQVIAEYHAQATVMFADLREFTQLAAELGPEPTVALLDELFSTFDMLADRRGVEKIKTIGDAYMAVAGVPIARADHAAAIMRLAEDMRDALPGISQKAGRSLQLRIGIESGPVVAGVIGRAKFAYDVWGHTVNVAARFQQLAGSGEIIAGKGFFAAIGDEGRFKPLGEQTLQGIGVQQAWLLNDQVARGGSSV</sequence>
<feature type="transmembrane region" description="Helical" evidence="7">
    <location>
        <begin position="145"/>
        <end position="164"/>
    </location>
</feature>
<evidence type="ECO:0000256" key="4">
    <source>
        <dbReference type="ARBA" id="ARBA00022989"/>
    </source>
</evidence>
<evidence type="ECO:0000256" key="1">
    <source>
        <dbReference type="ARBA" id="ARBA00004370"/>
    </source>
</evidence>
<evidence type="ECO:0000313" key="9">
    <source>
        <dbReference type="EMBL" id="WDI32522.1"/>
    </source>
</evidence>
<dbReference type="GO" id="GO:0035556">
    <property type="term" value="P:intracellular signal transduction"/>
    <property type="evidence" value="ECO:0007669"/>
    <property type="project" value="InterPro"/>
</dbReference>
<evidence type="ECO:0000256" key="5">
    <source>
        <dbReference type="ARBA" id="ARBA00023136"/>
    </source>
</evidence>
<dbReference type="InterPro" id="IPR001054">
    <property type="entry name" value="A/G_cyclase"/>
</dbReference>
<dbReference type="PANTHER" id="PTHR11920:SF335">
    <property type="entry name" value="GUANYLATE CYCLASE"/>
    <property type="match status" value="1"/>
</dbReference>
<dbReference type="SMART" id="SM00044">
    <property type="entry name" value="CYCc"/>
    <property type="match status" value="1"/>
</dbReference>
<feature type="transmembrane region" description="Helical" evidence="7">
    <location>
        <begin position="40"/>
        <end position="63"/>
    </location>
</feature>
<dbReference type="GO" id="GO:0016020">
    <property type="term" value="C:membrane"/>
    <property type="evidence" value="ECO:0007669"/>
    <property type="project" value="UniProtKB-SubCell"/>
</dbReference>
<evidence type="ECO:0000256" key="3">
    <source>
        <dbReference type="ARBA" id="ARBA00022741"/>
    </source>
</evidence>
<comment type="subcellular location">
    <subcellularLocation>
        <location evidence="1">Membrane</location>
    </subcellularLocation>
</comment>
<feature type="transmembrane region" description="Helical" evidence="7">
    <location>
        <begin position="123"/>
        <end position="140"/>
    </location>
</feature>
<evidence type="ECO:0000259" key="8">
    <source>
        <dbReference type="PROSITE" id="PS50125"/>
    </source>
</evidence>
<dbReference type="Gene3D" id="3.30.70.1230">
    <property type="entry name" value="Nucleotide cyclase"/>
    <property type="match status" value="1"/>
</dbReference>
<name>A0AAE9ZGU9_9PROT</name>
<dbReference type="InterPro" id="IPR048432">
    <property type="entry name" value="MASE7"/>
</dbReference>
<dbReference type="InterPro" id="IPR029787">
    <property type="entry name" value="Nucleotide_cyclase"/>
</dbReference>
<organism evidence="9 10">
    <name type="scientific">Hyphococcus flavus</name>
    <dbReference type="NCBI Taxonomy" id="1866326"/>
    <lineage>
        <taxon>Bacteria</taxon>
        <taxon>Pseudomonadati</taxon>
        <taxon>Pseudomonadota</taxon>
        <taxon>Alphaproteobacteria</taxon>
        <taxon>Parvularculales</taxon>
        <taxon>Parvularculaceae</taxon>
        <taxon>Hyphococcus</taxon>
    </lineage>
</organism>
<dbReference type="SUPFAM" id="SSF55073">
    <property type="entry name" value="Nucleotide cyclase"/>
    <property type="match status" value="1"/>
</dbReference>
<protein>
    <submittedName>
        <fullName evidence="9">Adenylate/guanylate cyclase domain-containing protein</fullName>
    </submittedName>
</protein>
<keyword evidence="4 7" id="KW-1133">Transmembrane helix</keyword>
<evidence type="ECO:0000256" key="7">
    <source>
        <dbReference type="SAM" id="Phobius"/>
    </source>
</evidence>
<proteinExistence type="predicted"/>
<dbReference type="GO" id="GO:0000166">
    <property type="term" value="F:nucleotide binding"/>
    <property type="evidence" value="ECO:0007669"/>
    <property type="project" value="UniProtKB-KW"/>
</dbReference>
<dbReference type="GO" id="GO:0004016">
    <property type="term" value="F:adenylate cyclase activity"/>
    <property type="evidence" value="ECO:0007669"/>
    <property type="project" value="UniProtKB-ARBA"/>
</dbReference>
<dbReference type="PANTHER" id="PTHR11920">
    <property type="entry name" value="GUANYLYL CYCLASE"/>
    <property type="match status" value="1"/>
</dbReference>
<keyword evidence="3" id="KW-0547">Nucleotide-binding</keyword>
<dbReference type="Pfam" id="PF20967">
    <property type="entry name" value="MASE7"/>
    <property type="match status" value="1"/>
</dbReference>
<dbReference type="KEGG" id="hfl:PUV54_04850"/>
<dbReference type="CDD" id="cd07302">
    <property type="entry name" value="CHD"/>
    <property type="match status" value="1"/>
</dbReference>
<dbReference type="InterPro" id="IPR050401">
    <property type="entry name" value="Cyclic_nucleotide_synthase"/>
</dbReference>
<dbReference type="Pfam" id="PF00211">
    <property type="entry name" value="Guanylate_cyc"/>
    <property type="match status" value="1"/>
</dbReference>
<keyword evidence="5 7" id="KW-0472">Membrane</keyword>
<dbReference type="AlphaFoldDB" id="A0AAE9ZGU9"/>
<evidence type="ECO:0000256" key="2">
    <source>
        <dbReference type="ARBA" id="ARBA00022692"/>
    </source>
</evidence>
<keyword evidence="10" id="KW-1185">Reference proteome</keyword>
<feature type="transmembrane region" description="Helical" evidence="7">
    <location>
        <begin position="98"/>
        <end position="117"/>
    </location>
</feature>
<feature type="transmembrane region" description="Helical" evidence="7">
    <location>
        <begin position="176"/>
        <end position="201"/>
    </location>
</feature>
<keyword evidence="6" id="KW-0456">Lyase</keyword>
<gene>
    <name evidence="9" type="ORF">PUV54_04850</name>
</gene>